<gene>
    <name evidence="9" type="ORF">NMU02_09395</name>
</gene>
<evidence type="ECO:0000313" key="10">
    <source>
        <dbReference type="Proteomes" id="UP001205603"/>
    </source>
</evidence>
<dbReference type="SUPFAM" id="SSF52218">
    <property type="entry name" value="Flavoproteins"/>
    <property type="match status" value="1"/>
</dbReference>
<evidence type="ECO:0000313" key="9">
    <source>
        <dbReference type="EMBL" id="MCP9612305.1"/>
    </source>
</evidence>
<dbReference type="Pfam" id="PF00258">
    <property type="entry name" value="Flavodoxin_1"/>
    <property type="match status" value="1"/>
</dbReference>
<accession>A0ABT1MI61</accession>
<dbReference type="RefSeq" id="WP_255027594.1">
    <property type="nucleotide sequence ID" value="NZ_JANDHW010000008.1"/>
</dbReference>
<evidence type="ECO:0000259" key="8">
    <source>
        <dbReference type="PROSITE" id="PS50902"/>
    </source>
</evidence>
<comment type="caution">
    <text evidence="9">The sequence shown here is derived from an EMBL/GenBank/DDBJ whole genome shotgun (WGS) entry which is preliminary data.</text>
</comment>
<evidence type="ECO:0000256" key="4">
    <source>
        <dbReference type="ARBA" id="ARBA00022630"/>
    </source>
</evidence>
<keyword evidence="10" id="KW-1185">Reference proteome</keyword>
<dbReference type="PIRSF" id="PIRSF038996">
    <property type="entry name" value="FldA"/>
    <property type="match status" value="1"/>
</dbReference>
<evidence type="ECO:0000256" key="7">
    <source>
        <dbReference type="PIRNR" id="PIRNR038996"/>
    </source>
</evidence>
<dbReference type="Gene3D" id="3.40.50.360">
    <property type="match status" value="1"/>
</dbReference>
<comment type="function">
    <text evidence="7">Low-potential electron donor to a number of redox enzymes.</text>
</comment>
<dbReference type="Proteomes" id="UP001205603">
    <property type="component" value="Unassembled WGS sequence"/>
</dbReference>
<keyword evidence="4 7" id="KW-0285">Flavoprotein</keyword>
<evidence type="ECO:0000256" key="3">
    <source>
        <dbReference type="ARBA" id="ARBA00022448"/>
    </source>
</evidence>
<dbReference type="InterPro" id="IPR050619">
    <property type="entry name" value="Flavodoxin"/>
</dbReference>
<reference evidence="9 10" key="1">
    <citation type="submission" date="2022-07" db="EMBL/GenBank/DDBJ databases">
        <title>Fecal culturing of patients with breast cancer.</title>
        <authorList>
            <person name="Teng N.M.Y."/>
            <person name="Kiu R."/>
            <person name="Evans R."/>
            <person name="Baker D.J."/>
            <person name="Zenner C."/>
            <person name="Robinson S.D."/>
            <person name="Hall L.J."/>
        </authorList>
    </citation>
    <scope>NUCLEOTIDE SEQUENCE [LARGE SCALE GENOMIC DNA]</scope>
    <source>
        <strain evidence="9 10">LH1063</strain>
    </source>
</reference>
<comment type="cofactor">
    <cofactor evidence="1 7">
        <name>FMN</name>
        <dbReference type="ChEBI" id="CHEBI:58210"/>
    </cofactor>
</comment>
<feature type="domain" description="Flavodoxin-like" evidence="8">
    <location>
        <begin position="4"/>
        <end position="164"/>
    </location>
</feature>
<dbReference type="InterPro" id="IPR010086">
    <property type="entry name" value="Flavodoxin_lc"/>
</dbReference>
<organism evidence="9 10">
    <name type="scientific">Coprobacter tertius</name>
    <dbReference type="NCBI Taxonomy" id="2944915"/>
    <lineage>
        <taxon>Bacteria</taxon>
        <taxon>Pseudomonadati</taxon>
        <taxon>Bacteroidota</taxon>
        <taxon>Bacteroidia</taxon>
        <taxon>Bacteroidales</taxon>
        <taxon>Barnesiellaceae</taxon>
        <taxon>Coprobacter</taxon>
    </lineage>
</organism>
<proteinExistence type="inferred from homology"/>
<keyword evidence="6 7" id="KW-0249">Electron transport</keyword>
<keyword evidence="5 7" id="KW-0288">FMN</keyword>
<keyword evidence="3 7" id="KW-0813">Transport</keyword>
<dbReference type="InterPro" id="IPR029039">
    <property type="entry name" value="Flavoprotein-like_sf"/>
</dbReference>
<sequence>MKKIGIFCDSVNGKTVALSKKIASAFGIGNEDMHNVSEITPENIESYGILLLGTSTGCEGNWHDDWEKAVEILKNMNLTGKTIALFGCGKSQPDGSISCTGIDKLYNELKQTGATLIGELSPDKGSAGTLSEEKKERLPGLAIDEADDDETNEMLVDQWTRTLNYNFNSHL</sequence>
<protein>
    <recommendedName>
        <fullName evidence="7">Flavodoxin</fullName>
    </recommendedName>
</protein>
<evidence type="ECO:0000256" key="5">
    <source>
        <dbReference type="ARBA" id="ARBA00022643"/>
    </source>
</evidence>
<dbReference type="PANTHER" id="PTHR42809:SF1">
    <property type="entry name" value="FLAVODOXIN 1"/>
    <property type="match status" value="1"/>
</dbReference>
<comment type="similarity">
    <text evidence="2 7">Belongs to the flavodoxin family.</text>
</comment>
<evidence type="ECO:0000256" key="2">
    <source>
        <dbReference type="ARBA" id="ARBA00005267"/>
    </source>
</evidence>
<evidence type="ECO:0000256" key="6">
    <source>
        <dbReference type="ARBA" id="ARBA00022982"/>
    </source>
</evidence>
<dbReference type="PANTHER" id="PTHR42809">
    <property type="entry name" value="FLAVODOXIN 2"/>
    <property type="match status" value="1"/>
</dbReference>
<dbReference type="InterPro" id="IPR008254">
    <property type="entry name" value="Flavodoxin/NO_synth"/>
</dbReference>
<dbReference type="PROSITE" id="PS50902">
    <property type="entry name" value="FLAVODOXIN_LIKE"/>
    <property type="match status" value="1"/>
</dbReference>
<dbReference type="EMBL" id="JANDHW010000008">
    <property type="protein sequence ID" value="MCP9612305.1"/>
    <property type="molecule type" value="Genomic_DNA"/>
</dbReference>
<evidence type="ECO:0000256" key="1">
    <source>
        <dbReference type="ARBA" id="ARBA00001917"/>
    </source>
</evidence>
<name>A0ABT1MI61_9BACT</name>